<dbReference type="GO" id="GO:0071880">
    <property type="term" value="P:adenylate cyclase-activating adrenergic receptor signaling pathway"/>
    <property type="evidence" value="ECO:0007669"/>
    <property type="project" value="TreeGrafter"/>
</dbReference>
<organism evidence="11 12">
    <name type="scientific">Acanthaster planci</name>
    <name type="common">Crown-of-thorns starfish</name>
    <dbReference type="NCBI Taxonomy" id="133434"/>
    <lineage>
        <taxon>Eukaryota</taxon>
        <taxon>Metazoa</taxon>
        <taxon>Echinodermata</taxon>
        <taxon>Eleutherozoa</taxon>
        <taxon>Asterozoa</taxon>
        <taxon>Asteroidea</taxon>
        <taxon>Valvatacea</taxon>
        <taxon>Valvatida</taxon>
        <taxon>Acanthasteridae</taxon>
        <taxon>Acanthaster</taxon>
    </lineage>
</organism>
<keyword evidence="4 9" id="KW-1133">Transmembrane helix</keyword>
<dbReference type="GO" id="GO:0004930">
    <property type="term" value="F:G protein-coupled receptor activity"/>
    <property type="evidence" value="ECO:0007669"/>
    <property type="project" value="UniProtKB-KW"/>
</dbReference>
<protein>
    <submittedName>
        <fullName evidence="12">Histamine H3 receptor-like</fullName>
    </submittedName>
</protein>
<dbReference type="SUPFAM" id="SSF81321">
    <property type="entry name" value="Family A G protein-coupled receptor-like"/>
    <property type="match status" value="1"/>
</dbReference>
<evidence type="ECO:0000256" key="8">
    <source>
        <dbReference type="ARBA" id="ARBA00023224"/>
    </source>
</evidence>
<dbReference type="PANTHER" id="PTHR24248">
    <property type="entry name" value="ADRENERGIC RECEPTOR-RELATED G-PROTEIN COUPLED RECEPTOR"/>
    <property type="match status" value="1"/>
</dbReference>
<feature type="transmembrane region" description="Helical" evidence="9">
    <location>
        <begin position="63"/>
        <end position="81"/>
    </location>
</feature>
<evidence type="ECO:0000313" key="11">
    <source>
        <dbReference type="Proteomes" id="UP000694845"/>
    </source>
</evidence>
<dbReference type="PROSITE" id="PS50262">
    <property type="entry name" value="G_PROTEIN_RECEP_F1_2"/>
    <property type="match status" value="1"/>
</dbReference>
<keyword evidence="11" id="KW-1185">Reference proteome</keyword>
<sequence length="383" mass="43822">MSDIYDISSLYSLDDAYSKPIYFEVFISIIVWTLWLLSGVGNVLVVIIFMRDRTLRNKVANRYILNLALADLLVGFNSLTIKNIWRYYGNWPFGKFICKMYVIVDYTVVCQSFFAITLISFDRFLLVTKELSYSKYQTKRMAWTLILSSWTLSFGLFGLPVLLYEPLTEKPVLKPYNITCYQHVSYLRDYNIAILVLTFIIPSAVLVFLNLAVFTNIYRRSKGLVRTRSLNLTESTSNSVDEQQWASPRNRGDIGPALETNLTQDSSAGGAGVSPGNSVRVANLSTRTKMASYRRHYKAAVTLSILVGVFLVCATPLYVFKCLLSFSGIDHDWIWWNIVDYMTWANSSINPFLYAVTNPKMRAGYKSILCFWKKSRPTRTLAL</sequence>
<keyword evidence="6 9" id="KW-0472">Membrane</keyword>
<dbReference type="RefSeq" id="XP_022096966.1">
    <property type="nucleotide sequence ID" value="XM_022241274.1"/>
</dbReference>
<dbReference type="GO" id="GO:0043410">
    <property type="term" value="P:positive regulation of MAPK cascade"/>
    <property type="evidence" value="ECO:0007669"/>
    <property type="project" value="TreeGrafter"/>
</dbReference>
<dbReference type="InterPro" id="IPR017452">
    <property type="entry name" value="GPCR_Rhodpsn_7TM"/>
</dbReference>
<dbReference type="PRINTS" id="PR00237">
    <property type="entry name" value="GPCRRHODOPSN"/>
</dbReference>
<keyword evidence="3 9" id="KW-0812">Transmembrane</keyword>
<dbReference type="OrthoDB" id="10071887at2759"/>
<feature type="domain" description="G-protein coupled receptors family 1 profile" evidence="10">
    <location>
        <begin position="41"/>
        <end position="354"/>
    </location>
</feature>
<gene>
    <name evidence="12" type="primary">LOC110982679</name>
</gene>
<keyword evidence="8" id="KW-0807">Transducer</keyword>
<evidence type="ECO:0000256" key="1">
    <source>
        <dbReference type="ARBA" id="ARBA00004651"/>
    </source>
</evidence>
<reference evidence="12" key="1">
    <citation type="submission" date="2025-08" db="UniProtKB">
        <authorList>
            <consortium name="RefSeq"/>
        </authorList>
    </citation>
    <scope>IDENTIFICATION</scope>
</reference>
<evidence type="ECO:0000256" key="7">
    <source>
        <dbReference type="ARBA" id="ARBA00023170"/>
    </source>
</evidence>
<dbReference type="KEGG" id="aplc:110982679"/>
<dbReference type="AlphaFoldDB" id="A0A8B7Z0M4"/>
<evidence type="ECO:0000256" key="4">
    <source>
        <dbReference type="ARBA" id="ARBA00022989"/>
    </source>
</evidence>
<evidence type="ECO:0000259" key="10">
    <source>
        <dbReference type="PROSITE" id="PS50262"/>
    </source>
</evidence>
<feature type="transmembrane region" description="Helical" evidence="9">
    <location>
        <begin position="20"/>
        <end position="51"/>
    </location>
</feature>
<dbReference type="OMA" id="YMTWANS"/>
<dbReference type="GeneID" id="110982679"/>
<evidence type="ECO:0000256" key="9">
    <source>
        <dbReference type="SAM" id="Phobius"/>
    </source>
</evidence>
<evidence type="ECO:0000256" key="5">
    <source>
        <dbReference type="ARBA" id="ARBA00023040"/>
    </source>
</evidence>
<keyword evidence="5" id="KW-0297">G-protein coupled receptor</keyword>
<dbReference type="GO" id="GO:0005886">
    <property type="term" value="C:plasma membrane"/>
    <property type="evidence" value="ECO:0007669"/>
    <property type="project" value="UniProtKB-SubCell"/>
</dbReference>
<keyword evidence="7" id="KW-0675">Receptor</keyword>
<accession>A0A8B7Z0M4</accession>
<evidence type="ECO:0000256" key="6">
    <source>
        <dbReference type="ARBA" id="ARBA00023136"/>
    </source>
</evidence>
<comment type="subcellular location">
    <subcellularLocation>
        <location evidence="1">Cell membrane</location>
        <topology evidence="1">Multi-pass membrane protein</topology>
    </subcellularLocation>
</comment>
<dbReference type="InterPro" id="IPR000276">
    <property type="entry name" value="GPCR_Rhodpsn"/>
</dbReference>
<proteinExistence type="predicted"/>
<feature type="transmembrane region" description="Helical" evidence="9">
    <location>
        <begin position="192"/>
        <end position="218"/>
    </location>
</feature>
<dbReference type="Gene3D" id="1.20.1070.10">
    <property type="entry name" value="Rhodopsin 7-helix transmembrane proteins"/>
    <property type="match status" value="1"/>
</dbReference>
<evidence type="ECO:0000313" key="12">
    <source>
        <dbReference type="RefSeq" id="XP_022096966.1"/>
    </source>
</evidence>
<evidence type="ECO:0000256" key="2">
    <source>
        <dbReference type="ARBA" id="ARBA00022475"/>
    </source>
</evidence>
<evidence type="ECO:0000256" key="3">
    <source>
        <dbReference type="ARBA" id="ARBA00022692"/>
    </source>
</evidence>
<feature type="transmembrane region" description="Helical" evidence="9">
    <location>
        <begin position="101"/>
        <end position="121"/>
    </location>
</feature>
<dbReference type="PANTHER" id="PTHR24248:SF120">
    <property type="entry name" value="G-PROTEIN COUPLED RECEPTORS FAMILY 1 PROFILE DOMAIN-CONTAINING PROTEIN"/>
    <property type="match status" value="1"/>
</dbReference>
<feature type="transmembrane region" description="Helical" evidence="9">
    <location>
        <begin position="299"/>
        <end position="320"/>
    </location>
</feature>
<feature type="transmembrane region" description="Helical" evidence="9">
    <location>
        <begin position="142"/>
        <end position="164"/>
    </location>
</feature>
<dbReference type="Proteomes" id="UP000694845">
    <property type="component" value="Unplaced"/>
</dbReference>
<dbReference type="Pfam" id="PF00001">
    <property type="entry name" value="7tm_1"/>
    <property type="match status" value="1"/>
</dbReference>
<keyword evidence="2" id="KW-1003">Cell membrane</keyword>
<name>A0A8B7Z0M4_ACAPL</name>